<keyword evidence="1" id="KW-1133">Transmembrane helix</keyword>
<evidence type="ECO:0000313" key="2">
    <source>
        <dbReference type="EMBL" id="MYL84169.1"/>
    </source>
</evidence>
<keyword evidence="3" id="KW-1185">Reference proteome</keyword>
<comment type="caution">
    <text evidence="2">The sequence shown here is derived from an EMBL/GenBank/DDBJ whole genome shotgun (WGS) entry which is preliminary data.</text>
</comment>
<organism evidence="2 3">
    <name type="scientific">Solidesulfovibrio aerotolerans</name>
    <dbReference type="NCBI Taxonomy" id="295255"/>
    <lineage>
        <taxon>Bacteria</taxon>
        <taxon>Pseudomonadati</taxon>
        <taxon>Thermodesulfobacteriota</taxon>
        <taxon>Desulfovibrionia</taxon>
        <taxon>Desulfovibrionales</taxon>
        <taxon>Desulfovibrionaceae</taxon>
        <taxon>Solidesulfovibrio</taxon>
    </lineage>
</organism>
<dbReference type="AlphaFoldDB" id="A0A7C9MKA8"/>
<gene>
    <name evidence="2" type="ORF">GTA51_13635</name>
</gene>
<reference evidence="2 3" key="1">
    <citation type="submission" date="2020-01" db="EMBL/GenBank/DDBJ databases">
        <title>Genome sequence of Desulfovibrio aerotolerans DSM 16695(T).</title>
        <authorList>
            <person name="Karnachuk O."/>
            <person name="Avakyan M."/>
            <person name="Mardanov A."/>
            <person name="Kadnikov V."/>
            <person name="Ravin N."/>
        </authorList>
    </citation>
    <scope>NUCLEOTIDE SEQUENCE [LARGE SCALE GENOMIC DNA]</scope>
    <source>
        <strain evidence="2 3">DSM 16695</strain>
    </source>
</reference>
<dbReference type="Proteomes" id="UP000482487">
    <property type="component" value="Unassembled WGS sequence"/>
</dbReference>
<dbReference type="EMBL" id="WVUD01000026">
    <property type="protein sequence ID" value="MYL84169.1"/>
    <property type="molecule type" value="Genomic_DNA"/>
</dbReference>
<name>A0A7C9MKA8_9BACT</name>
<keyword evidence="1" id="KW-0472">Membrane</keyword>
<evidence type="ECO:0000256" key="1">
    <source>
        <dbReference type="SAM" id="Phobius"/>
    </source>
</evidence>
<keyword evidence="1" id="KW-0812">Transmembrane</keyword>
<feature type="transmembrane region" description="Helical" evidence="1">
    <location>
        <begin position="41"/>
        <end position="59"/>
    </location>
</feature>
<accession>A0A7C9MKA8</accession>
<proteinExistence type="predicted"/>
<feature type="transmembrane region" description="Helical" evidence="1">
    <location>
        <begin position="5"/>
        <end position="21"/>
    </location>
</feature>
<evidence type="ECO:0000313" key="3">
    <source>
        <dbReference type="Proteomes" id="UP000482487"/>
    </source>
</evidence>
<sequence>MNMAVLDIIIIICTSFIAFAYKKNVISDMLSTVISHEYVDAFLTATLFVIVFRAIIYLYDNCLFKFFHKDRWIGGDWVYFLRNEDESIELYGVFNVKQGISGVSITNGKVWYCCDSPTEATSRGVWDSVIADISNNDFNFVFSHRTLNKIKDGVRGVIKDNDNILGFAELKISRTKSSVDMSGPYYDLREMAGSKGVIWAKHVNTKNDEDKLKLALEYANAMKE</sequence>
<protein>
    <submittedName>
        <fullName evidence="2">Uncharacterized protein</fullName>
    </submittedName>
</protein>
<dbReference type="RefSeq" id="WP_160961930.1">
    <property type="nucleotide sequence ID" value="NZ_WVUD01000026.1"/>
</dbReference>